<accession>A0A7U6GDH1</accession>
<keyword evidence="1" id="KW-1133">Transmembrane helix</keyword>
<dbReference type="Proteomes" id="UP000004793">
    <property type="component" value="Chromosome"/>
</dbReference>
<sequence>MKVLKRYFTEQFLFNYLLTVTLAIIIPVLFIKRFHIPFDIKTIVFFAVSILLTGITYDISTRDKILFESVFSYFYCLVRGYSPNGISPFMYVILLGSTFFVFQILLINEVVRHLKELFFFKIGAVFMATFLLLIFFLI</sequence>
<feature type="transmembrane region" description="Helical" evidence="1">
    <location>
        <begin position="88"/>
        <end position="106"/>
    </location>
</feature>
<keyword evidence="1" id="KW-0812">Transmembrane</keyword>
<keyword evidence="1" id="KW-0472">Membrane</keyword>
<evidence type="ECO:0000256" key="1">
    <source>
        <dbReference type="SAM" id="Phobius"/>
    </source>
</evidence>
<dbReference type="AlphaFoldDB" id="A0A7U6GDH1"/>
<feature type="transmembrane region" description="Helical" evidence="1">
    <location>
        <begin position="118"/>
        <end position="137"/>
    </location>
</feature>
<evidence type="ECO:0000313" key="2">
    <source>
        <dbReference type="EMBL" id="BAL80379.1"/>
    </source>
</evidence>
<proteinExistence type="predicted"/>
<dbReference type="KEGG" id="cex:CSE_02530"/>
<reference evidence="2 3" key="1">
    <citation type="submission" date="2011-01" db="EMBL/GenBank/DDBJ databases">
        <title>Whole genome sequence of Caldisericum exile AZM16c01.</title>
        <authorList>
            <person name="Narita-Yamada S."/>
            <person name="Kawakoshi A."/>
            <person name="Nakamura S."/>
            <person name="Sasagawa M."/>
            <person name="Fukada J."/>
            <person name="Sekine M."/>
            <person name="Kato Y."/>
            <person name="Fukai R."/>
            <person name="Sasaki K."/>
            <person name="Hanamaki A."/>
            <person name="Narita H."/>
            <person name="Konno Y."/>
            <person name="Mori K."/>
            <person name="Yamazaki S."/>
            <person name="Suzuki K."/>
            <person name="Fujita N."/>
        </authorList>
    </citation>
    <scope>NUCLEOTIDE SEQUENCE [LARGE SCALE GENOMIC DNA]</scope>
    <source>
        <strain evidence="3">DSM 21853 / NBRC 104410 / AZM16c01</strain>
    </source>
</reference>
<evidence type="ECO:0000313" key="3">
    <source>
        <dbReference type="Proteomes" id="UP000004793"/>
    </source>
</evidence>
<protein>
    <submittedName>
        <fullName evidence="2">Uncharacterized protein</fullName>
    </submittedName>
</protein>
<dbReference type="RefSeq" id="WP_014452786.1">
    <property type="nucleotide sequence ID" value="NC_017096.1"/>
</dbReference>
<name>A0A7U6GDH1_CALEA</name>
<dbReference type="EMBL" id="AP012051">
    <property type="protein sequence ID" value="BAL80379.1"/>
    <property type="molecule type" value="Genomic_DNA"/>
</dbReference>
<gene>
    <name evidence="2" type="ordered locus">CSE_02530</name>
</gene>
<feature type="transmembrane region" description="Helical" evidence="1">
    <location>
        <begin position="12"/>
        <end position="31"/>
    </location>
</feature>
<feature type="transmembrane region" description="Helical" evidence="1">
    <location>
        <begin position="43"/>
        <end position="60"/>
    </location>
</feature>
<organism evidence="2 3">
    <name type="scientific">Caldisericum exile (strain DSM 21853 / NBRC 104410 / AZM16c01)</name>
    <dbReference type="NCBI Taxonomy" id="511051"/>
    <lineage>
        <taxon>Bacteria</taxon>
        <taxon>Pseudomonadati</taxon>
        <taxon>Caldisericota/Cryosericota group</taxon>
        <taxon>Caldisericota</taxon>
        <taxon>Caldisericia</taxon>
        <taxon>Caldisericales</taxon>
        <taxon>Caldisericaceae</taxon>
        <taxon>Caldisericum</taxon>
    </lineage>
</organism>
<keyword evidence="3" id="KW-1185">Reference proteome</keyword>